<dbReference type="InterPro" id="IPR036397">
    <property type="entry name" value="RNaseH_sf"/>
</dbReference>
<evidence type="ECO:0000259" key="2">
    <source>
        <dbReference type="Pfam" id="PF13456"/>
    </source>
</evidence>
<dbReference type="CDD" id="cd06222">
    <property type="entry name" value="RNase_H_like"/>
    <property type="match status" value="1"/>
</dbReference>
<dbReference type="InterPro" id="IPR036691">
    <property type="entry name" value="Endo/exonu/phosph_ase_sf"/>
</dbReference>
<dbReference type="Proteomes" id="UP000188268">
    <property type="component" value="Unassembled WGS sequence"/>
</dbReference>
<dbReference type="PANTHER" id="PTHR33116:SF78">
    <property type="entry name" value="OS12G0587133 PROTEIN"/>
    <property type="match status" value="1"/>
</dbReference>
<dbReference type="Pfam" id="PF13966">
    <property type="entry name" value="zf-RVT"/>
    <property type="match status" value="1"/>
</dbReference>
<dbReference type="PANTHER" id="PTHR33116">
    <property type="entry name" value="REVERSE TRANSCRIPTASE ZINC-BINDING DOMAIN-CONTAINING PROTEIN-RELATED-RELATED"/>
    <property type="match status" value="1"/>
</dbReference>
<name>A0A1R3JI61_COCAP</name>
<protein>
    <submittedName>
        <fullName evidence="4">Reverse transcriptase</fullName>
    </submittedName>
</protein>
<dbReference type="Gene3D" id="3.60.10.10">
    <property type="entry name" value="Endonuclease/exonuclease/phosphatase"/>
    <property type="match status" value="1"/>
</dbReference>
<dbReference type="GO" id="GO:0003964">
    <property type="term" value="F:RNA-directed DNA polymerase activity"/>
    <property type="evidence" value="ECO:0007669"/>
    <property type="project" value="UniProtKB-KW"/>
</dbReference>
<feature type="domain" description="Reverse transcriptase zinc-binding" evidence="3">
    <location>
        <begin position="1061"/>
        <end position="1148"/>
    </location>
</feature>
<feature type="region of interest" description="Disordered" evidence="1">
    <location>
        <begin position="1"/>
        <end position="83"/>
    </location>
</feature>
<dbReference type="CDD" id="cd01650">
    <property type="entry name" value="RT_nLTR_like"/>
    <property type="match status" value="1"/>
</dbReference>
<comment type="caution">
    <text evidence="4">The sequence shown here is derived from an EMBL/GenBank/DDBJ whole genome shotgun (WGS) entry which is preliminary data.</text>
</comment>
<dbReference type="InterPro" id="IPR044730">
    <property type="entry name" value="RNase_H-like_dom_plant"/>
</dbReference>
<feature type="compositionally biased region" description="Polar residues" evidence="1">
    <location>
        <begin position="68"/>
        <end position="77"/>
    </location>
</feature>
<accession>A0A1R3JI61</accession>
<dbReference type="GO" id="GO:0003676">
    <property type="term" value="F:nucleic acid binding"/>
    <property type="evidence" value="ECO:0007669"/>
    <property type="project" value="InterPro"/>
</dbReference>
<feature type="compositionally biased region" description="Basic and acidic residues" evidence="1">
    <location>
        <begin position="13"/>
        <end position="32"/>
    </location>
</feature>
<dbReference type="SUPFAM" id="SSF53098">
    <property type="entry name" value="Ribonuclease H-like"/>
    <property type="match status" value="1"/>
</dbReference>
<proteinExistence type="predicted"/>
<gene>
    <name evidence="4" type="ORF">CCACVL1_05991</name>
</gene>
<dbReference type="Pfam" id="PF13456">
    <property type="entry name" value="RVT_3"/>
    <property type="match status" value="1"/>
</dbReference>
<dbReference type="GO" id="GO:0004523">
    <property type="term" value="F:RNA-DNA hybrid ribonuclease activity"/>
    <property type="evidence" value="ECO:0007669"/>
    <property type="project" value="InterPro"/>
</dbReference>
<keyword evidence="4" id="KW-0808">Transferase</keyword>
<evidence type="ECO:0000313" key="4">
    <source>
        <dbReference type="EMBL" id="OMO94467.1"/>
    </source>
</evidence>
<evidence type="ECO:0000313" key="5">
    <source>
        <dbReference type="Proteomes" id="UP000188268"/>
    </source>
</evidence>
<dbReference type="EMBL" id="AWWV01007848">
    <property type="protein sequence ID" value="OMO94467.1"/>
    <property type="molecule type" value="Genomic_DNA"/>
</dbReference>
<keyword evidence="4" id="KW-0548">Nucleotidyltransferase</keyword>
<feature type="compositionally biased region" description="Basic residues" evidence="1">
    <location>
        <begin position="46"/>
        <end position="66"/>
    </location>
</feature>
<organism evidence="4 5">
    <name type="scientific">Corchorus capsularis</name>
    <name type="common">Jute</name>
    <dbReference type="NCBI Taxonomy" id="210143"/>
    <lineage>
        <taxon>Eukaryota</taxon>
        <taxon>Viridiplantae</taxon>
        <taxon>Streptophyta</taxon>
        <taxon>Embryophyta</taxon>
        <taxon>Tracheophyta</taxon>
        <taxon>Spermatophyta</taxon>
        <taxon>Magnoliopsida</taxon>
        <taxon>eudicotyledons</taxon>
        <taxon>Gunneridae</taxon>
        <taxon>Pentapetalae</taxon>
        <taxon>rosids</taxon>
        <taxon>malvids</taxon>
        <taxon>Malvales</taxon>
        <taxon>Malvaceae</taxon>
        <taxon>Grewioideae</taxon>
        <taxon>Apeibeae</taxon>
        <taxon>Corchorus</taxon>
    </lineage>
</organism>
<evidence type="ECO:0000256" key="1">
    <source>
        <dbReference type="SAM" id="MobiDB-lite"/>
    </source>
</evidence>
<keyword evidence="5" id="KW-1185">Reference proteome</keyword>
<feature type="domain" description="RNase H type-1" evidence="2">
    <location>
        <begin position="1255"/>
        <end position="1320"/>
    </location>
</feature>
<sequence length="1324" mass="149299">MDACLSKANQNTVEDKEKDKENVSPVEEKDNDPPFGPWMLVGNDKKKAHATARRGRSHFRKSRRGRSNQALLNSGQVGPSEAHNVPSCVKEISTMVSLSSPKTQNCCHLTNSQELPGNGSKFSLPTNNNFFEPDLCDSNSKKLWDGSFFDSALPADGEIDGEQLQDLHRRSESGVEPTEITKPLGFCNRARESSPLVQSNKLCGRGDGSGLNDQNAEEYTPKKVGTTGTESKAQARPEISGRSLQSRYSRRRGDSKGIGLRQVLSCARKGNDGSPNRGSGRARRSALFRREVGLACKQLRQGGHSPITTSFSMKIISYNARGAANPKFRQTVRDLKERYQPDLFIVTETRVSRDRAKNIRDSLGFDGMSWVNPVGFSGGIWFLWDTADLVASFVRKSQQEITIQFQNVKTWNREHFGNVFYKKQKLLSRLLGAQKALSDQPSQFLIDLDSFLRKELQLVLRQEESLWAMKSRVSWLTKGDNNATFFHTSTLVRRKKNKIIKLKDDSGNDVVGADCISHIANFFLKLYSSESDYCEINPTKPDFSFNLVDSEFHNSLSVVPSISEIKKALWSMKPFKTPGPDGLHAGFFQHCWEDVHLSLCKDIQEIFATSSMPDSWKRFLIVLVPKINNPESIRLFRPISLGNTCYKIVTKIVASRIKGTLNDLISPFQGTFLEGGRASDNIILAQEVMHTAKTSKAKDGWMVIKIDLEKAFDRKWNPIRIGRNGPKISHLLFADDIILVAKANERNCLAIKNTLEDFCAKSGQKVNLDKSKIWFSPMVEEDKADYLNSVLGFRKVHNLGIYLGQPLLEKKGNKGDYSYLIDKMRSRLAGWKAKKLSLAGRSTLIQSMTSAIVDYPMQVGLLPASIDSEIDKIHMDFLRGDTDETKKIDLVGWNKVARPKNQGGLNLKRAKLRNMALLAKLHWRIRKDPNNFWTKALCSKYNLDTSSNSNASNVAKSLVYSQALFNKGVKKVIQSGSNTSFWYDVWAFNYPLRTLIQGPLNKGEDSMLVRDCFPPAGGWNLDSISLTLPPDFVDTILSIPFSLRDNVSDSFCCKYSSNGNFSLNSAYDLANGFDVVSDFNPFWKKFWKIHCHNRIKFFFWSVAHGKIPCKSMLYNRKISQELCCDLCPDSEETILHILRDCPLASSVWNSLHCIPSHFFLHSNLETWLSCCLFSSLTWKSIPWTTIFFYSCWNLWKARNLRLFSGQFLSMDSIIQSSSFQALEFFHVARPAPKSIVKSWKNIHWEPPDQGWFLLNTDGSSSQDKGGAAALIRDHLGVWIVGCIRRIPLADSLQAELWGLRDGLLLAKSQGISNLLVKVDFECMI</sequence>
<evidence type="ECO:0000259" key="3">
    <source>
        <dbReference type="Pfam" id="PF13966"/>
    </source>
</evidence>
<reference evidence="4 5" key="1">
    <citation type="submission" date="2013-09" db="EMBL/GenBank/DDBJ databases">
        <title>Corchorus capsularis genome sequencing.</title>
        <authorList>
            <person name="Alam M."/>
            <person name="Haque M.S."/>
            <person name="Islam M.S."/>
            <person name="Emdad E.M."/>
            <person name="Islam M.M."/>
            <person name="Ahmed B."/>
            <person name="Halim A."/>
            <person name="Hossen Q.M.M."/>
            <person name="Hossain M.Z."/>
            <person name="Ahmed R."/>
            <person name="Khan M.M."/>
            <person name="Islam R."/>
            <person name="Rashid M.M."/>
            <person name="Khan S.A."/>
            <person name="Rahman M.S."/>
            <person name="Alam M."/>
        </authorList>
    </citation>
    <scope>NUCLEOTIDE SEQUENCE [LARGE SCALE GENOMIC DNA]</scope>
    <source>
        <strain evidence="5">cv. CVL-1</strain>
        <tissue evidence="4">Whole seedling</tissue>
    </source>
</reference>
<dbReference type="OrthoDB" id="691901at2759"/>
<dbReference type="InterPro" id="IPR026960">
    <property type="entry name" value="RVT-Znf"/>
</dbReference>
<feature type="region of interest" description="Disordered" evidence="1">
    <location>
        <begin position="198"/>
        <end position="284"/>
    </location>
</feature>
<dbReference type="InterPro" id="IPR043502">
    <property type="entry name" value="DNA/RNA_pol_sf"/>
</dbReference>
<dbReference type="Gene3D" id="3.30.420.10">
    <property type="entry name" value="Ribonuclease H-like superfamily/Ribonuclease H"/>
    <property type="match status" value="1"/>
</dbReference>
<dbReference type="Gramene" id="OMO94467">
    <property type="protein sequence ID" value="OMO94467"/>
    <property type="gene ID" value="CCACVL1_05991"/>
</dbReference>
<keyword evidence="4" id="KW-0695">RNA-directed DNA polymerase</keyword>
<dbReference type="InterPro" id="IPR012337">
    <property type="entry name" value="RNaseH-like_sf"/>
</dbReference>
<dbReference type="SUPFAM" id="SSF56219">
    <property type="entry name" value="DNase I-like"/>
    <property type="match status" value="1"/>
</dbReference>
<dbReference type="SUPFAM" id="SSF56672">
    <property type="entry name" value="DNA/RNA polymerases"/>
    <property type="match status" value="1"/>
</dbReference>
<dbReference type="InterPro" id="IPR002156">
    <property type="entry name" value="RNaseH_domain"/>
</dbReference>